<sequence length="145" mass="15800">MSSIFWKPPSPTYLRLCPPPILVIELEPGVDPVPLHFGQSPFSHQHLNQVLATVQDAKDRITAVISSSRGFLPTDVSPPSLLSGPSIEGSKEVEFGKKCGLEDHMVSSTAKKPWSHTEKLQLQAQVAQEACPKHTRKATARAQGL</sequence>
<dbReference type="Proteomes" id="UP000054538">
    <property type="component" value="Unassembled WGS sequence"/>
</dbReference>
<dbReference type="InParanoid" id="A0A0D0CE89"/>
<reference evidence="1 2" key="1">
    <citation type="submission" date="2014-04" db="EMBL/GenBank/DDBJ databases">
        <authorList>
            <consortium name="DOE Joint Genome Institute"/>
            <person name="Kuo A."/>
            <person name="Kohler A."/>
            <person name="Jargeat P."/>
            <person name="Nagy L.G."/>
            <person name="Floudas D."/>
            <person name="Copeland A."/>
            <person name="Barry K.W."/>
            <person name="Cichocki N."/>
            <person name="Veneault-Fourrey C."/>
            <person name="LaButti K."/>
            <person name="Lindquist E.A."/>
            <person name="Lipzen A."/>
            <person name="Lundell T."/>
            <person name="Morin E."/>
            <person name="Murat C."/>
            <person name="Sun H."/>
            <person name="Tunlid A."/>
            <person name="Henrissat B."/>
            <person name="Grigoriev I.V."/>
            <person name="Hibbett D.S."/>
            <person name="Martin F."/>
            <person name="Nordberg H.P."/>
            <person name="Cantor M.N."/>
            <person name="Hua S.X."/>
        </authorList>
    </citation>
    <scope>NUCLEOTIDE SEQUENCE [LARGE SCALE GENOMIC DNA]</scope>
    <source>
        <strain evidence="1 2">Ve08.2h10</strain>
    </source>
</reference>
<keyword evidence="2" id="KW-1185">Reference proteome</keyword>
<proteinExistence type="predicted"/>
<accession>A0A0D0CE89</accession>
<protein>
    <submittedName>
        <fullName evidence="1">Uncharacterized protein</fullName>
    </submittedName>
</protein>
<evidence type="ECO:0000313" key="2">
    <source>
        <dbReference type="Proteomes" id="UP000054538"/>
    </source>
</evidence>
<dbReference type="AlphaFoldDB" id="A0A0D0CE89"/>
<evidence type="ECO:0000313" key="1">
    <source>
        <dbReference type="EMBL" id="KIK73853.1"/>
    </source>
</evidence>
<gene>
    <name evidence="1" type="ORF">PAXRUDRAFT_20433</name>
</gene>
<reference evidence="2" key="2">
    <citation type="submission" date="2015-01" db="EMBL/GenBank/DDBJ databases">
        <title>Evolutionary Origins and Diversification of the Mycorrhizal Mutualists.</title>
        <authorList>
            <consortium name="DOE Joint Genome Institute"/>
            <consortium name="Mycorrhizal Genomics Consortium"/>
            <person name="Kohler A."/>
            <person name="Kuo A."/>
            <person name="Nagy L.G."/>
            <person name="Floudas D."/>
            <person name="Copeland A."/>
            <person name="Barry K.W."/>
            <person name="Cichocki N."/>
            <person name="Veneault-Fourrey C."/>
            <person name="LaButti K."/>
            <person name="Lindquist E.A."/>
            <person name="Lipzen A."/>
            <person name="Lundell T."/>
            <person name="Morin E."/>
            <person name="Murat C."/>
            <person name="Riley R."/>
            <person name="Ohm R."/>
            <person name="Sun H."/>
            <person name="Tunlid A."/>
            <person name="Henrissat B."/>
            <person name="Grigoriev I.V."/>
            <person name="Hibbett D.S."/>
            <person name="Martin F."/>
        </authorList>
    </citation>
    <scope>NUCLEOTIDE SEQUENCE [LARGE SCALE GENOMIC DNA]</scope>
    <source>
        <strain evidence="2">Ve08.2h10</strain>
    </source>
</reference>
<organism evidence="1 2">
    <name type="scientific">Paxillus rubicundulus Ve08.2h10</name>
    <dbReference type="NCBI Taxonomy" id="930991"/>
    <lineage>
        <taxon>Eukaryota</taxon>
        <taxon>Fungi</taxon>
        <taxon>Dikarya</taxon>
        <taxon>Basidiomycota</taxon>
        <taxon>Agaricomycotina</taxon>
        <taxon>Agaricomycetes</taxon>
        <taxon>Agaricomycetidae</taxon>
        <taxon>Boletales</taxon>
        <taxon>Paxilineae</taxon>
        <taxon>Paxillaceae</taxon>
        <taxon>Paxillus</taxon>
    </lineage>
</organism>
<dbReference type="HOGENOM" id="CLU_1787444_0_0_1"/>
<dbReference type="EMBL" id="KN829366">
    <property type="protein sequence ID" value="KIK73853.1"/>
    <property type="molecule type" value="Genomic_DNA"/>
</dbReference>
<name>A0A0D0CE89_9AGAM</name>